<gene>
    <name evidence="2" type="ORF">SO694_000114125</name>
</gene>
<protein>
    <submittedName>
        <fullName evidence="2">Monocarboxylate transporter</fullName>
    </submittedName>
</protein>
<sequence>MGNYLSRRSAEERLEARVAYLEAENARRSGFAESRLVVGFNVANCGENCGDAGDAPPPDRWWALTLARGGAGEVIRAGRCRRRRWRARAASHALVADPPVPGVALFGGEGAVGEANVPLRLDVARRRWTAPRRRPSTTSRAAAGSVGGRLYLCGGLFFGGDASPRFEAGVQVLEGAGPALGAPGAWAELAPMPSPASGATRRRSAGCSTSSAATSASGRPWAPCSRSTRRRGPGRGCPRAASRAPRPPAFGGELHVLAGDDDEDPDEEDNKATHHFIYDPRARRVAPGTRARATSRRGATTTASTRPRCSSPSTTASR</sequence>
<feature type="compositionally biased region" description="Acidic residues" evidence="1">
    <location>
        <begin position="259"/>
        <end position="269"/>
    </location>
</feature>
<accession>A0ABR1GF43</accession>
<dbReference type="SUPFAM" id="SSF117281">
    <property type="entry name" value="Kelch motif"/>
    <property type="match status" value="1"/>
</dbReference>
<dbReference type="Gene3D" id="2.120.10.80">
    <property type="entry name" value="Kelch-type beta propeller"/>
    <property type="match status" value="1"/>
</dbReference>
<keyword evidence="3" id="KW-1185">Reference proteome</keyword>
<comment type="caution">
    <text evidence="2">The sequence shown here is derived from an EMBL/GenBank/DDBJ whole genome shotgun (WGS) entry which is preliminary data.</text>
</comment>
<proteinExistence type="predicted"/>
<feature type="compositionally biased region" description="Basic and acidic residues" evidence="1">
    <location>
        <begin position="270"/>
        <end position="282"/>
    </location>
</feature>
<feature type="compositionally biased region" description="Low complexity" evidence="1">
    <location>
        <begin position="286"/>
        <end position="318"/>
    </location>
</feature>
<dbReference type="EMBL" id="JBBJCI010000024">
    <property type="protein sequence ID" value="KAK7254533.1"/>
    <property type="molecule type" value="Genomic_DNA"/>
</dbReference>
<evidence type="ECO:0000256" key="1">
    <source>
        <dbReference type="SAM" id="MobiDB-lite"/>
    </source>
</evidence>
<evidence type="ECO:0000313" key="2">
    <source>
        <dbReference type="EMBL" id="KAK7254533.1"/>
    </source>
</evidence>
<organism evidence="2 3">
    <name type="scientific">Aureococcus anophagefferens</name>
    <name type="common">Harmful bloom alga</name>
    <dbReference type="NCBI Taxonomy" id="44056"/>
    <lineage>
        <taxon>Eukaryota</taxon>
        <taxon>Sar</taxon>
        <taxon>Stramenopiles</taxon>
        <taxon>Ochrophyta</taxon>
        <taxon>Pelagophyceae</taxon>
        <taxon>Pelagomonadales</taxon>
        <taxon>Pelagomonadaceae</taxon>
        <taxon>Aureococcus</taxon>
    </lineage>
</organism>
<dbReference type="InterPro" id="IPR015915">
    <property type="entry name" value="Kelch-typ_b-propeller"/>
</dbReference>
<evidence type="ECO:0000313" key="3">
    <source>
        <dbReference type="Proteomes" id="UP001363151"/>
    </source>
</evidence>
<dbReference type="Proteomes" id="UP001363151">
    <property type="component" value="Unassembled WGS sequence"/>
</dbReference>
<feature type="compositionally biased region" description="Low complexity" evidence="1">
    <location>
        <begin position="205"/>
        <end position="226"/>
    </location>
</feature>
<feature type="region of interest" description="Disordered" evidence="1">
    <location>
        <begin position="191"/>
        <end position="318"/>
    </location>
</feature>
<reference evidence="2 3" key="1">
    <citation type="submission" date="2024-03" db="EMBL/GenBank/DDBJ databases">
        <title>Aureococcus anophagefferens CCMP1851 and Kratosvirus quantuckense: Draft genome of a second virus-susceptible host strain in the model system.</title>
        <authorList>
            <person name="Chase E."/>
            <person name="Truchon A.R."/>
            <person name="Schepens W."/>
            <person name="Wilhelm S.W."/>
        </authorList>
    </citation>
    <scope>NUCLEOTIDE SEQUENCE [LARGE SCALE GENOMIC DNA]</scope>
    <source>
        <strain evidence="2 3">CCMP1851</strain>
    </source>
</reference>
<name>A0ABR1GF43_AURAN</name>